<keyword evidence="3" id="KW-1185">Reference proteome</keyword>
<organism evidence="2 3">
    <name type="scientific">Araneus ventricosus</name>
    <name type="common">Orbweaver spider</name>
    <name type="synonym">Epeira ventricosa</name>
    <dbReference type="NCBI Taxonomy" id="182803"/>
    <lineage>
        <taxon>Eukaryota</taxon>
        <taxon>Metazoa</taxon>
        <taxon>Ecdysozoa</taxon>
        <taxon>Arthropoda</taxon>
        <taxon>Chelicerata</taxon>
        <taxon>Arachnida</taxon>
        <taxon>Araneae</taxon>
        <taxon>Araneomorphae</taxon>
        <taxon>Entelegynae</taxon>
        <taxon>Araneoidea</taxon>
        <taxon>Araneidae</taxon>
        <taxon>Araneus</taxon>
    </lineage>
</organism>
<name>A0A4Y2D075_ARAVE</name>
<evidence type="ECO:0000313" key="2">
    <source>
        <dbReference type="EMBL" id="GBM09497.1"/>
    </source>
</evidence>
<dbReference type="EMBL" id="BGPR01000271">
    <property type="protein sequence ID" value="GBM09497.1"/>
    <property type="molecule type" value="Genomic_DNA"/>
</dbReference>
<evidence type="ECO:0000313" key="3">
    <source>
        <dbReference type="Proteomes" id="UP000499080"/>
    </source>
</evidence>
<dbReference type="PANTHER" id="PTHR19303:SF73">
    <property type="entry name" value="PROTEIN PDC2"/>
    <property type="match status" value="1"/>
</dbReference>
<reference evidence="2 3" key="1">
    <citation type="journal article" date="2019" name="Sci. Rep.">
        <title>Orb-weaving spider Araneus ventricosus genome elucidates the spidroin gene catalogue.</title>
        <authorList>
            <person name="Kono N."/>
            <person name="Nakamura H."/>
            <person name="Ohtoshi R."/>
            <person name="Moran D.A.P."/>
            <person name="Shinohara A."/>
            <person name="Yoshida Y."/>
            <person name="Fujiwara M."/>
            <person name="Mori M."/>
            <person name="Tomita M."/>
            <person name="Arakawa K."/>
        </authorList>
    </citation>
    <scope>NUCLEOTIDE SEQUENCE [LARGE SCALE GENOMIC DNA]</scope>
</reference>
<dbReference type="InterPro" id="IPR050863">
    <property type="entry name" value="CenT-Element_Derived"/>
</dbReference>
<accession>A0A4Y2D075</accession>
<dbReference type="GO" id="GO:0003677">
    <property type="term" value="F:DNA binding"/>
    <property type="evidence" value="ECO:0007669"/>
    <property type="project" value="TreeGrafter"/>
</dbReference>
<dbReference type="AlphaFoldDB" id="A0A4Y2D075"/>
<proteinExistence type="predicted"/>
<feature type="domain" description="DDE-1" evidence="1">
    <location>
        <begin position="37"/>
        <end position="201"/>
    </location>
</feature>
<dbReference type="Proteomes" id="UP000499080">
    <property type="component" value="Unassembled WGS sequence"/>
</dbReference>
<dbReference type="Pfam" id="PF03184">
    <property type="entry name" value="DDE_1"/>
    <property type="match status" value="1"/>
</dbReference>
<dbReference type="PANTHER" id="PTHR19303">
    <property type="entry name" value="TRANSPOSON"/>
    <property type="match status" value="1"/>
</dbReference>
<protein>
    <submittedName>
        <fullName evidence="2">Tigger transposable element-derived protein 4</fullName>
    </submittedName>
</protein>
<sequence length="207" mass="23483">MLQKISNADETGIFFMMKQNRSFVFKDETASGGKQAKQRLTVLLCSNMSSTEKLPLLAIGKSKKPRCFKGIKTLPDNYKNNSKLWMISSIFEELLRCLDKQMTIKHRKIVLVIDNCTAHPEIKGLKSITVECFPPNVTSILQLLDQGVIMSLKRNYRKLRSRKIVSALDEGEDNKVEILTALHLSKAACNDVTENTMKNCFRHAGFK</sequence>
<dbReference type="GO" id="GO:0005634">
    <property type="term" value="C:nucleus"/>
    <property type="evidence" value="ECO:0007669"/>
    <property type="project" value="TreeGrafter"/>
</dbReference>
<dbReference type="OrthoDB" id="10056141at2759"/>
<evidence type="ECO:0000259" key="1">
    <source>
        <dbReference type="Pfam" id="PF03184"/>
    </source>
</evidence>
<comment type="caution">
    <text evidence="2">The sequence shown here is derived from an EMBL/GenBank/DDBJ whole genome shotgun (WGS) entry which is preliminary data.</text>
</comment>
<dbReference type="InterPro" id="IPR004875">
    <property type="entry name" value="DDE_SF_endonuclease_dom"/>
</dbReference>
<gene>
    <name evidence="2" type="primary">Tigd4_217</name>
    <name evidence="2" type="ORF">AVEN_100414_1</name>
</gene>